<dbReference type="GO" id="GO:0005886">
    <property type="term" value="C:plasma membrane"/>
    <property type="evidence" value="ECO:0007669"/>
    <property type="project" value="UniProtKB-SubCell"/>
</dbReference>
<dbReference type="InterPro" id="IPR001245">
    <property type="entry name" value="Ser-Thr/Tyr_kinase_cat_dom"/>
</dbReference>
<keyword evidence="2" id="KW-1003">Cell membrane</keyword>
<evidence type="ECO:0000313" key="5">
    <source>
        <dbReference type="Proteomes" id="UP000525078"/>
    </source>
</evidence>
<comment type="caution">
    <text evidence="4">The sequence shown here is derived from an EMBL/GenBank/DDBJ whole genome shotgun (WGS) entry which is preliminary data.</text>
</comment>
<sequence>MFRFYFLGQLKHPHLVNLIGYCCEDEHRLIVYEFMPRGSLDNHIFKGEISFPFFSFVGDAWTRAEDLSREQNLVDWAKPFLKDAHKVDPRLEGQYSIEGARKAAALAHHCLSHNLKSRPTMSSVVKSLEPLLGLTRDISVPFVYVVPTELGREEKVDHDDEDVAKIHEWSDGEKFEKVLLKLINTITSGDEIESVFTATGFNCVLAQQMVSEPRLA</sequence>
<dbReference type="PANTHER" id="PTHR45621">
    <property type="entry name" value="OS01G0588500 PROTEIN-RELATED"/>
    <property type="match status" value="1"/>
</dbReference>
<dbReference type="EMBL" id="JAATIP010000129">
    <property type="protein sequence ID" value="KAF4369266.1"/>
    <property type="molecule type" value="Genomic_DNA"/>
</dbReference>
<name>A0A7J6FEZ4_CANSA</name>
<proteinExistence type="predicted"/>
<reference evidence="4 5" key="1">
    <citation type="journal article" date="2020" name="bioRxiv">
        <title>Sequence and annotation of 42 cannabis genomes reveals extensive copy number variation in cannabinoid synthesis and pathogen resistance genes.</title>
        <authorList>
            <person name="Mckernan K.J."/>
            <person name="Helbert Y."/>
            <person name="Kane L.T."/>
            <person name="Ebling H."/>
            <person name="Zhang L."/>
            <person name="Liu B."/>
            <person name="Eaton Z."/>
            <person name="Mclaughlin S."/>
            <person name="Kingan S."/>
            <person name="Baybayan P."/>
            <person name="Concepcion G."/>
            <person name="Jordan M."/>
            <person name="Riva A."/>
            <person name="Barbazuk W."/>
            <person name="Harkins T."/>
        </authorList>
    </citation>
    <scope>NUCLEOTIDE SEQUENCE [LARGE SCALE GENOMIC DNA]</scope>
    <source>
        <strain evidence="5">cv. Jamaican Lion 4</strain>
        <tissue evidence="4">Leaf</tissue>
    </source>
</reference>
<dbReference type="InterPro" id="IPR011009">
    <property type="entry name" value="Kinase-like_dom_sf"/>
</dbReference>
<dbReference type="Gene3D" id="1.10.510.10">
    <property type="entry name" value="Transferase(Phosphotransferase) domain 1"/>
    <property type="match status" value="2"/>
</dbReference>
<dbReference type="Proteomes" id="UP000525078">
    <property type="component" value="Unassembled WGS sequence"/>
</dbReference>
<evidence type="ECO:0000256" key="1">
    <source>
        <dbReference type="ARBA" id="ARBA00004236"/>
    </source>
</evidence>
<organism evidence="4 5">
    <name type="scientific">Cannabis sativa</name>
    <name type="common">Hemp</name>
    <name type="synonym">Marijuana</name>
    <dbReference type="NCBI Taxonomy" id="3483"/>
    <lineage>
        <taxon>Eukaryota</taxon>
        <taxon>Viridiplantae</taxon>
        <taxon>Streptophyta</taxon>
        <taxon>Embryophyta</taxon>
        <taxon>Tracheophyta</taxon>
        <taxon>Spermatophyta</taxon>
        <taxon>Magnoliopsida</taxon>
        <taxon>eudicotyledons</taxon>
        <taxon>Gunneridae</taxon>
        <taxon>Pentapetalae</taxon>
        <taxon>rosids</taxon>
        <taxon>fabids</taxon>
        <taxon>Rosales</taxon>
        <taxon>Cannabaceae</taxon>
        <taxon>Cannabis</taxon>
    </lineage>
</organism>
<evidence type="ECO:0000256" key="2">
    <source>
        <dbReference type="ARBA" id="ARBA00022475"/>
    </source>
</evidence>
<dbReference type="AlphaFoldDB" id="A0A7J6FEZ4"/>
<dbReference type="InterPro" id="IPR050823">
    <property type="entry name" value="Plant_Ser_Thr_Prot_Kinase"/>
</dbReference>
<dbReference type="GO" id="GO:0004672">
    <property type="term" value="F:protein kinase activity"/>
    <property type="evidence" value="ECO:0007669"/>
    <property type="project" value="InterPro"/>
</dbReference>
<dbReference type="SUPFAM" id="SSF56112">
    <property type="entry name" value="Protein kinase-like (PK-like)"/>
    <property type="match status" value="1"/>
</dbReference>
<evidence type="ECO:0000259" key="3">
    <source>
        <dbReference type="Pfam" id="PF07714"/>
    </source>
</evidence>
<dbReference type="Pfam" id="PF07714">
    <property type="entry name" value="PK_Tyr_Ser-Thr"/>
    <property type="match status" value="1"/>
</dbReference>
<protein>
    <recommendedName>
        <fullName evidence="3">Serine-threonine/tyrosine-protein kinase catalytic domain-containing protein</fullName>
    </recommendedName>
</protein>
<keyword evidence="2" id="KW-0472">Membrane</keyword>
<accession>A0A7J6FEZ4</accession>
<feature type="domain" description="Serine-threonine/tyrosine-protein kinase catalytic" evidence="3">
    <location>
        <begin position="6"/>
        <end position="47"/>
    </location>
</feature>
<comment type="subcellular location">
    <subcellularLocation>
        <location evidence="1">Cell membrane</location>
    </subcellularLocation>
</comment>
<evidence type="ECO:0000313" key="4">
    <source>
        <dbReference type="EMBL" id="KAF4369266.1"/>
    </source>
</evidence>
<gene>
    <name evidence="4" type="ORF">F8388_022922</name>
</gene>